<name>A0A812BU95_ACAPH</name>
<keyword evidence="6" id="KW-1133">Transmembrane helix</keyword>
<accession>A0A812BU95</accession>
<dbReference type="Gene3D" id="3.50.50.60">
    <property type="entry name" value="FAD/NAD(P)-binding domain"/>
    <property type="match status" value="2"/>
</dbReference>
<dbReference type="EMBL" id="CAHIKZ030001038">
    <property type="protein sequence ID" value="CAE1250300.1"/>
    <property type="molecule type" value="Genomic_DNA"/>
</dbReference>
<dbReference type="PANTHER" id="PTHR10668:SF103">
    <property type="entry name" value="PYRIDINE NUCLEOTIDE-DISULFIDE OXIDOREDUCTASE DOMAIN-CONTAINING PROTEIN 2"/>
    <property type="match status" value="1"/>
</dbReference>
<comment type="subcellular location">
    <subcellularLocation>
        <location evidence="1">Mitochondrion matrix</location>
    </subcellularLocation>
</comment>
<evidence type="ECO:0000256" key="2">
    <source>
        <dbReference type="ARBA" id="ARBA00006046"/>
    </source>
</evidence>
<keyword evidence="6" id="KW-0472">Membrane</keyword>
<keyword evidence="6" id="KW-0812">Transmembrane</keyword>
<dbReference type="PANTHER" id="PTHR10668">
    <property type="entry name" value="PHYTOENE DEHYDROGENASE"/>
    <property type="match status" value="1"/>
</dbReference>
<comment type="subunit">
    <text evidence="4">Interacts with COX5B; this interaction may contribute to localize PYROXD2 to the inner face of the inner mitochondrial membrane.</text>
</comment>
<organism evidence="8 9">
    <name type="scientific">Acanthosepion pharaonis</name>
    <name type="common">Pharaoh cuttlefish</name>
    <name type="synonym">Sepia pharaonis</name>
    <dbReference type="NCBI Taxonomy" id="158019"/>
    <lineage>
        <taxon>Eukaryota</taxon>
        <taxon>Metazoa</taxon>
        <taxon>Spiralia</taxon>
        <taxon>Lophotrochozoa</taxon>
        <taxon>Mollusca</taxon>
        <taxon>Cephalopoda</taxon>
        <taxon>Coleoidea</taxon>
        <taxon>Decapodiformes</taxon>
        <taxon>Sepiida</taxon>
        <taxon>Sepiina</taxon>
        <taxon>Sepiidae</taxon>
        <taxon>Acanthosepion</taxon>
    </lineage>
</organism>
<evidence type="ECO:0000313" key="9">
    <source>
        <dbReference type="Proteomes" id="UP000597762"/>
    </source>
</evidence>
<evidence type="ECO:0000313" key="8">
    <source>
        <dbReference type="EMBL" id="CAE1250300.1"/>
    </source>
</evidence>
<protein>
    <recommendedName>
        <fullName evidence="5">Pyridine nucleotide-disulfide oxidoreductase domain-containing protein 2</fullName>
    </recommendedName>
</protein>
<dbReference type="Proteomes" id="UP000597762">
    <property type="component" value="Unassembled WGS sequence"/>
</dbReference>
<dbReference type="OrthoDB" id="7777654at2759"/>
<keyword evidence="9" id="KW-1185">Reference proteome</keyword>
<evidence type="ECO:0000256" key="3">
    <source>
        <dbReference type="ARBA" id="ARBA00037217"/>
    </source>
</evidence>
<sequence>MFQRDVAAAYLQQSGLKVCVLEKRHVIGGAAVTEEIVPGFKFSRASYLLSLLRPQIYKDLELKKYGLKIFLRDPSAYTPLLNPGGLNQKTVSLTLGRDADQNRKQIAQFSTNDAEKFEEYEHQLARIVAALEPLIDNPPLHLHTINKGGFGNLVKSWPSLKTLGSSVKLLGKDKTAFYDLLTAPASKVLDKWFESEPLKACLATDAVIGAMTSPYLPGSGYVLLHHVMGEIEGVKGAWGYVQGGMGAVSQAIANCATDRGAEIFTDKPVQKILVQDGNAKGVKLSNGVEVMAKAVLSNATPKVTYIDLLPKGSLQDDLVSEIKQIDYTSPVTKINVAVKELPNFTANPNRLKNTPMPHHQCTIHLNCEKTESIHEAYLDAQQGIPSHRPIIEMTIPSTLDSTLAPAGCHVISLGTMQQKTNMQTQFLMILKKYAPGFKASIVGVDILTPPDLEKTFGLTGGNIFHGAMGLDQLYTVTLYLYIPIIAYFSYLCLIPTSTNRRRQLPRLSPPLLVSNLHLSPQLFV</sequence>
<evidence type="ECO:0000256" key="4">
    <source>
        <dbReference type="ARBA" id="ARBA00038825"/>
    </source>
</evidence>
<reference evidence="8" key="1">
    <citation type="submission" date="2021-01" db="EMBL/GenBank/DDBJ databases">
        <authorList>
            <person name="Li R."/>
            <person name="Bekaert M."/>
        </authorList>
    </citation>
    <scope>NUCLEOTIDE SEQUENCE</scope>
    <source>
        <strain evidence="8">Farmed</strain>
    </source>
</reference>
<dbReference type="InterPro" id="IPR036188">
    <property type="entry name" value="FAD/NAD-bd_sf"/>
</dbReference>
<feature type="domain" description="Amine oxidase" evidence="7">
    <location>
        <begin position="6"/>
        <end position="342"/>
    </location>
</feature>
<gene>
    <name evidence="8" type="ORF">SPHA_27037</name>
</gene>
<evidence type="ECO:0000256" key="6">
    <source>
        <dbReference type="SAM" id="Phobius"/>
    </source>
</evidence>
<dbReference type="GO" id="GO:0016491">
    <property type="term" value="F:oxidoreductase activity"/>
    <property type="evidence" value="ECO:0007669"/>
    <property type="project" value="InterPro"/>
</dbReference>
<feature type="transmembrane region" description="Helical" evidence="6">
    <location>
        <begin position="478"/>
        <end position="496"/>
    </location>
</feature>
<dbReference type="Pfam" id="PF01593">
    <property type="entry name" value="Amino_oxidase"/>
    <property type="match status" value="1"/>
</dbReference>
<dbReference type="GO" id="GO:0005759">
    <property type="term" value="C:mitochondrial matrix"/>
    <property type="evidence" value="ECO:0007669"/>
    <property type="project" value="UniProtKB-SubCell"/>
</dbReference>
<comment type="caution">
    <text evidence="8">The sequence shown here is derived from an EMBL/GenBank/DDBJ whole genome shotgun (WGS) entry which is preliminary data.</text>
</comment>
<comment type="similarity">
    <text evidence="2">Belongs to the carotenoid/retinoid oxidoreductase family.</text>
</comment>
<proteinExistence type="inferred from homology"/>
<comment type="function">
    <text evidence="3">Probable oxidoreductase that may play a role as regulator of mitochondrial function.</text>
</comment>
<evidence type="ECO:0000256" key="1">
    <source>
        <dbReference type="ARBA" id="ARBA00004305"/>
    </source>
</evidence>
<dbReference type="InterPro" id="IPR002937">
    <property type="entry name" value="Amino_oxidase"/>
</dbReference>
<evidence type="ECO:0000259" key="7">
    <source>
        <dbReference type="Pfam" id="PF01593"/>
    </source>
</evidence>
<dbReference type="SUPFAM" id="SSF51905">
    <property type="entry name" value="FAD/NAD(P)-binding domain"/>
    <property type="match status" value="1"/>
</dbReference>
<dbReference type="AlphaFoldDB" id="A0A812BU95"/>
<evidence type="ECO:0000256" key="5">
    <source>
        <dbReference type="ARBA" id="ARBA00040298"/>
    </source>
</evidence>